<dbReference type="HAMAP" id="MF_00984">
    <property type="entry name" value="SSB"/>
    <property type="match status" value="1"/>
</dbReference>
<dbReference type="PROSITE" id="PS50935">
    <property type="entry name" value="SSB"/>
    <property type="match status" value="1"/>
</dbReference>
<evidence type="ECO:0000256" key="1">
    <source>
        <dbReference type="ARBA" id="ARBA00023125"/>
    </source>
</evidence>
<feature type="region of interest" description="Disordered" evidence="4">
    <location>
        <begin position="125"/>
        <end position="157"/>
    </location>
</feature>
<organism evidence="5 6">
    <name type="scientific">Kutzneria chonburiensis</name>
    <dbReference type="NCBI Taxonomy" id="1483604"/>
    <lineage>
        <taxon>Bacteria</taxon>
        <taxon>Bacillati</taxon>
        <taxon>Actinomycetota</taxon>
        <taxon>Actinomycetes</taxon>
        <taxon>Pseudonocardiales</taxon>
        <taxon>Pseudonocardiaceae</taxon>
        <taxon>Kutzneria</taxon>
    </lineage>
</organism>
<evidence type="ECO:0000313" key="6">
    <source>
        <dbReference type="Proteomes" id="UP001589810"/>
    </source>
</evidence>
<protein>
    <recommendedName>
        <fullName evidence="2 3">Single-stranded DNA-binding protein</fullName>
        <shortName evidence="2">SSB</shortName>
    </recommendedName>
</protein>
<evidence type="ECO:0000313" key="5">
    <source>
        <dbReference type="EMBL" id="MFC0540662.1"/>
    </source>
</evidence>
<dbReference type="Gene3D" id="2.40.50.140">
    <property type="entry name" value="Nucleic acid-binding proteins"/>
    <property type="match status" value="1"/>
</dbReference>
<dbReference type="PANTHER" id="PTHR10302">
    <property type="entry name" value="SINGLE-STRANDED DNA-BINDING PROTEIN"/>
    <property type="match status" value="1"/>
</dbReference>
<evidence type="ECO:0000256" key="3">
    <source>
        <dbReference type="RuleBase" id="RU000524"/>
    </source>
</evidence>
<sequence>MVGLPELTMAGTLTADPELRFTQSGVAVANFTVACNPRTLNRQTGQWEDGDATFLRCTIWREAAEHVAESLKRGQRVIVVGQLRQRSYEHEGQKRTTYELDVTEVGPSLKWATAEVRKAVRTGGAADPGAWGTPPAPASVPAGVGAGNGGFADEPPF</sequence>
<dbReference type="SUPFAM" id="SSF50249">
    <property type="entry name" value="Nucleic acid-binding proteins"/>
    <property type="match status" value="1"/>
</dbReference>
<dbReference type="NCBIfam" id="TIGR00621">
    <property type="entry name" value="ssb"/>
    <property type="match status" value="1"/>
</dbReference>
<comment type="subunit">
    <text evidence="2">Homotetramer.</text>
</comment>
<dbReference type="NCBIfam" id="NF005851">
    <property type="entry name" value="PRK07772.1"/>
    <property type="match status" value="1"/>
</dbReference>
<evidence type="ECO:0000256" key="4">
    <source>
        <dbReference type="SAM" id="MobiDB-lite"/>
    </source>
</evidence>
<proteinExistence type="inferred from homology"/>
<reference evidence="5 6" key="1">
    <citation type="submission" date="2024-09" db="EMBL/GenBank/DDBJ databases">
        <authorList>
            <person name="Sun Q."/>
            <person name="Mori K."/>
        </authorList>
    </citation>
    <scope>NUCLEOTIDE SEQUENCE [LARGE SCALE GENOMIC DNA]</scope>
    <source>
        <strain evidence="5 6">TBRC 1432</strain>
    </source>
</reference>
<dbReference type="PANTHER" id="PTHR10302:SF27">
    <property type="entry name" value="SINGLE-STRANDED DNA-BINDING PROTEIN"/>
    <property type="match status" value="1"/>
</dbReference>
<dbReference type="EMBL" id="JBHLUD010000001">
    <property type="protein sequence ID" value="MFC0540662.1"/>
    <property type="molecule type" value="Genomic_DNA"/>
</dbReference>
<dbReference type="Proteomes" id="UP001589810">
    <property type="component" value="Unassembled WGS sequence"/>
</dbReference>
<dbReference type="InterPro" id="IPR011344">
    <property type="entry name" value="ssDNA-bd"/>
</dbReference>
<dbReference type="CDD" id="cd04496">
    <property type="entry name" value="SSB_OBF"/>
    <property type="match status" value="1"/>
</dbReference>
<accession>A0ABV6MKL1</accession>
<name>A0ABV6MKL1_9PSEU</name>
<dbReference type="InterPro" id="IPR012340">
    <property type="entry name" value="NA-bd_OB-fold"/>
</dbReference>
<keyword evidence="1 2" id="KW-0238">DNA-binding</keyword>
<dbReference type="InterPro" id="IPR000424">
    <property type="entry name" value="Primosome_PriB/ssb"/>
</dbReference>
<comment type="caution">
    <text evidence="5">The sequence shown here is derived from an EMBL/GenBank/DDBJ whole genome shotgun (WGS) entry which is preliminary data.</text>
</comment>
<dbReference type="Pfam" id="PF00436">
    <property type="entry name" value="SSB"/>
    <property type="match status" value="1"/>
</dbReference>
<gene>
    <name evidence="5" type="ORF">ACFFH7_04165</name>
</gene>
<dbReference type="RefSeq" id="WP_273939476.1">
    <property type="nucleotide sequence ID" value="NZ_CP097263.1"/>
</dbReference>
<comment type="caution">
    <text evidence="2">Lacks conserved residue(s) required for the propagation of feature annotation.</text>
</comment>
<dbReference type="GO" id="GO:0003677">
    <property type="term" value="F:DNA binding"/>
    <property type="evidence" value="ECO:0007669"/>
    <property type="project" value="UniProtKB-KW"/>
</dbReference>
<evidence type="ECO:0000256" key="2">
    <source>
        <dbReference type="HAMAP-Rule" id="MF_00984"/>
    </source>
</evidence>
<keyword evidence="6" id="KW-1185">Reference proteome</keyword>